<keyword evidence="2" id="KW-1185">Reference proteome</keyword>
<dbReference type="Gene3D" id="3.40.50.300">
    <property type="entry name" value="P-loop containing nucleotide triphosphate hydrolases"/>
    <property type="match status" value="1"/>
</dbReference>
<dbReference type="AlphaFoldDB" id="A0A9X2VZL8"/>
<evidence type="ECO:0000313" key="1">
    <source>
        <dbReference type="EMBL" id="MCT2558096.1"/>
    </source>
</evidence>
<comment type="caution">
    <text evidence="1">The sequence shown here is derived from an EMBL/GenBank/DDBJ whole genome shotgun (WGS) entry which is preliminary data.</text>
</comment>
<dbReference type="InterPro" id="IPR027417">
    <property type="entry name" value="P-loop_NTPase"/>
</dbReference>
<sequence length="263" mass="28487">MSRFPAMTSPNALLPASGLARLSPHAPRWRPGLAGAHHSEVFACSREAGGAAAALALAADALRAAHRGAAAEAQDRRVLLWVQDREALRRGGRPYRPGLPPAFRERLVHVACQSPQDALFALEEGLRCREVAAVVGEIAGNPRALDFTASRRLTLTAEKHGVPLWLVRLDAARDLSSARLRWNVTAAASPRPRWNRDAPGAPSWRAELFRARTHPPGTWTLRDDEHALVAERRADGDADQRDAAAPYPLGLAFASGDRSLAAW</sequence>
<accession>A0A9X2VZL8</accession>
<dbReference type="EMBL" id="JAOAMV010000002">
    <property type="protein sequence ID" value="MCT2558096.1"/>
    <property type="molecule type" value="Genomic_DNA"/>
</dbReference>
<protein>
    <recommendedName>
        <fullName evidence="3">RecA-like protein</fullName>
    </recommendedName>
</protein>
<evidence type="ECO:0000313" key="2">
    <source>
        <dbReference type="Proteomes" id="UP001142648"/>
    </source>
</evidence>
<dbReference type="Proteomes" id="UP001142648">
    <property type="component" value="Unassembled WGS sequence"/>
</dbReference>
<dbReference type="SUPFAM" id="SSF52540">
    <property type="entry name" value="P-loop containing nucleoside triphosphate hydrolases"/>
    <property type="match status" value="1"/>
</dbReference>
<organism evidence="1 2">
    <name type="scientific">Tsuneonella litorea</name>
    <dbReference type="NCBI Taxonomy" id="2976475"/>
    <lineage>
        <taxon>Bacteria</taxon>
        <taxon>Pseudomonadati</taxon>
        <taxon>Pseudomonadota</taxon>
        <taxon>Alphaproteobacteria</taxon>
        <taxon>Sphingomonadales</taxon>
        <taxon>Erythrobacteraceae</taxon>
        <taxon>Tsuneonella</taxon>
    </lineage>
</organism>
<reference evidence="1" key="1">
    <citation type="submission" date="2022-09" db="EMBL/GenBank/DDBJ databases">
        <title>The genome sequence of Tsuneonella sp. YG55.</title>
        <authorList>
            <person name="Liu Y."/>
        </authorList>
    </citation>
    <scope>NUCLEOTIDE SEQUENCE</scope>
    <source>
        <strain evidence="1">YG55</strain>
    </source>
</reference>
<evidence type="ECO:0008006" key="3">
    <source>
        <dbReference type="Google" id="ProtNLM"/>
    </source>
</evidence>
<proteinExistence type="predicted"/>
<gene>
    <name evidence="1" type="ORF">N0B51_03790</name>
</gene>
<name>A0A9X2VZL8_9SPHN</name>